<dbReference type="InterPro" id="IPR009081">
    <property type="entry name" value="PP-bd_ACP"/>
</dbReference>
<dbReference type="RefSeq" id="WP_035277732.1">
    <property type="nucleotide sequence ID" value="NZ_AYXG01000004.1"/>
</dbReference>
<feature type="domain" description="Carrier" evidence="1">
    <location>
        <begin position="1"/>
        <end position="75"/>
    </location>
</feature>
<evidence type="ECO:0000313" key="3">
    <source>
        <dbReference type="Proteomes" id="UP000019277"/>
    </source>
</evidence>
<dbReference type="PROSITE" id="PS50075">
    <property type="entry name" value="CARRIER"/>
    <property type="match status" value="1"/>
</dbReference>
<dbReference type="SUPFAM" id="SSF47336">
    <property type="entry name" value="ACP-like"/>
    <property type="match status" value="1"/>
</dbReference>
<dbReference type="EMBL" id="AYXG01000004">
    <property type="protein sequence ID" value="EWC64592.1"/>
    <property type="molecule type" value="Genomic_DNA"/>
</dbReference>
<dbReference type="STRING" id="909613.UO65_0199"/>
<gene>
    <name evidence="2" type="ORF">UO65_0199</name>
</gene>
<dbReference type="Gene3D" id="1.10.1200.10">
    <property type="entry name" value="ACP-like"/>
    <property type="match status" value="1"/>
</dbReference>
<dbReference type="Pfam" id="PF00550">
    <property type="entry name" value="PP-binding"/>
    <property type="match status" value="1"/>
</dbReference>
<name>W7J6I6_9PSEU</name>
<reference evidence="2 3" key="1">
    <citation type="journal article" date="2014" name="Genome Announc.">
        <title>Draft Genome Sequence of the Antitrypanosomally Active Sponge-Associated Bacterium Actinokineospora sp. Strain EG49.</title>
        <authorList>
            <person name="Harjes J."/>
            <person name="Ryu T."/>
            <person name="Abdelmohsen U.R."/>
            <person name="Moitinho-Silva L."/>
            <person name="Horn H."/>
            <person name="Ravasi T."/>
            <person name="Hentschel U."/>
        </authorList>
    </citation>
    <scope>NUCLEOTIDE SEQUENCE [LARGE SCALE GENOMIC DNA]</scope>
    <source>
        <strain evidence="2 3">EG49</strain>
    </source>
</reference>
<organism evidence="2 3">
    <name type="scientific">Actinokineospora spheciospongiae</name>
    <dbReference type="NCBI Taxonomy" id="909613"/>
    <lineage>
        <taxon>Bacteria</taxon>
        <taxon>Bacillati</taxon>
        <taxon>Actinomycetota</taxon>
        <taxon>Actinomycetes</taxon>
        <taxon>Pseudonocardiales</taxon>
        <taxon>Pseudonocardiaceae</taxon>
        <taxon>Actinokineospora</taxon>
    </lineage>
</organism>
<dbReference type="AlphaFoldDB" id="W7J6I6"/>
<comment type="caution">
    <text evidence="2">The sequence shown here is derived from an EMBL/GenBank/DDBJ whole genome shotgun (WGS) entry which is preliminary data.</text>
</comment>
<evidence type="ECO:0000313" key="2">
    <source>
        <dbReference type="EMBL" id="EWC64592.1"/>
    </source>
</evidence>
<proteinExistence type="predicted"/>
<dbReference type="InterPro" id="IPR036736">
    <property type="entry name" value="ACP-like_sf"/>
</dbReference>
<evidence type="ECO:0000259" key="1">
    <source>
        <dbReference type="PROSITE" id="PS50075"/>
    </source>
</evidence>
<dbReference type="Proteomes" id="UP000019277">
    <property type="component" value="Unassembled WGS sequence"/>
</dbReference>
<accession>W7J6I6</accession>
<dbReference type="OrthoDB" id="4257495at2"/>
<sequence length="77" mass="8029">MTETDFVELVEAETGLPLDTADLATGFDDLPGWDSVHLLKVLSALEAEHGITLRIAQLLDAKSLGDLHAAACAAVAA</sequence>
<protein>
    <recommendedName>
        <fullName evidence="1">Carrier domain-containing protein</fullName>
    </recommendedName>
</protein>
<keyword evidence="3" id="KW-1185">Reference proteome</keyword>